<protein>
    <submittedName>
        <fullName evidence="3">Tape measure protein</fullName>
    </submittedName>
</protein>
<dbReference type="AlphaFoldDB" id="A0A7H1C0R8"/>
<dbReference type="Pfam" id="PF20155">
    <property type="entry name" value="TMP_3"/>
    <property type="match status" value="1"/>
</dbReference>
<dbReference type="NCBIfam" id="TIGR02675">
    <property type="entry name" value="tape_meas_nterm"/>
    <property type="match status" value="1"/>
</dbReference>
<keyword evidence="1" id="KW-1133">Transmembrane helix</keyword>
<feature type="transmembrane region" description="Helical" evidence="1">
    <location>
        <begin position="565"/>
        <end position="583"/>
    </location>
</feature>
<feature type="transmembrane region" description="Helical" evidence="1">
    <location>
        <begin position="509"/>
        <end position="527"/>
    </location>
</feature>
<dbReference type="RefSeq" id="WP_188156220.1">
    <property type="nucleotide sequence ID" value="NZ_CP061280.1"/>
</dbReference>
<organism evidence="3 4">
    <name type="scientific">Mannheimia bovis</name>
    <dbReference type="NCBI Taxonomy" id="2770636"/>
    <lineage>
        <taxon>Bacteria</taxon>
        <taxon>Pseudomonadati</taxon>
        <taxon>Pseudomonadota</taxon>
        <taxon>Gammaproteobacteria</taxon>
        <taxon>Pasteurellales</taxon>
        <taxon>Pasteurellaceae</taxon>
        <taxon>Mannheimia</taxon>
    </lineage>
</organism>
<dbReference type="InterPro" id="IPR013491">
    <property type="entry name" value="Tape_meas_N"/>
</dbReference>
<evidence type="ECO:0000259" key="2">
    <source>
        <dbReference type="Pfam" id="PF20155"/>
    </source>
</evidence>
<dbReference type="KEGG" id="mbos:ICJ55_07350"/>
<gene>
    <name evidence="3" type="ORF">ICJ55_07350</name>
</gene>
<feature type="domain" description="Tape measure protein N-terminal" evidence="2">
    <location>
        <begin position="130"/>
        <end position="316"/>
    </location>
</feature>
<keyword evidence="1" id="KW-0472">Membrane</keyword>
<sequence length="740" mass="80217">MSNSVVRELVTKLRFIYDNSGIAQFQQKVNKAKASMGQFSQNVRSNGRGMFAGMSTGLDGVRAKVRGLTAEWQRQKIVVSRARNINAIRQAKLKPEAKPKPQDTGEGVAGSLLSVKNMALGYIGAIAGGSVMQIADEWANVSGRIKLATKDAEEHKYAMDEIYNISQRTGQAMNATGDLFQKVARNQKDLGLQTKDTLKLTEIIGQTLTIGGGDETANSAGLLQLGQALAAGKLSGDELNSIIEQTPRLAEAIANSFGIGVGQLKEMGKQGKLTAKELAQGLLKQADKIQQEFDEMPKTFSTSMTKLKNAFGRFISFAVNDVLQLGNMFARVTSWIEENIKLVLILAASAIGGKLMMALRTAKGGVKALGTAIWKAMAPMLPWIALFTTIGLLIEDFYVWTQGGDTLAGRLFGDFTDWKRQFVEIGKSAEMLWLSIRGLFNDLLVLTGSDFRIDFNSWREGAKAALQYVIDSVKRMLNFFRSIVRGMRSLVRGDISGAFREAGNAVENFSWVGIAALALLVSKIPLVSSMVGWIAKAFLWMSKVAVTAIWAIAKAMFAAMAANPILAAIAVIIAALAFIVIYWEEIKAVAGATWEIIKTKAEEMWESIKTTADEKWKALTDGITSLWTNVTSTFGNLWDSVVKKVTGLLESMIPKGVKDFFSEIADFFGADSDKNINVNANGNLAALQQPTGSRSYSNMQTNNIVVNAANNPNSVANSVKNAATSLGRNGSFMKGIEQAG</sequence>
<keyword evidence="4" id="KW-1185">Reference proteome</keyword>
<keyword evidence="1" id="KW-0812">Transmembrane</keyword>
<evidence type="ECO:0000313" key="3">
    <source>
        <dbReference type="EMBL" id="QNS14573.1"/>
    </source>
</evidence>
<feature type="transmembrane region" description="Helical" evidence="1">
    <location>
        <begin position="533"/>
        <end position="553"/>
    </location>
</feature>
<dbReference type="Proteomes" id="UP000576260">
    <property type="component" value="Chromosome"/>
</dbReference>
<evidence type="ECO:0000256" key="1">
    <source>
        <dbReference type="SAM" id="Phobius"/>
    </source>
</evidence>
<proteinExistence type="predicted"/>
<evidence type="ECO:0000313" key="4">
    <source>
        <dbReference type="Proteomes" id="UP000576260"/>
    </source>
</evidence>
<name>A0A7H1C0R8_9PAST</name>
<accession>A0A7H1C0R8</accession>
<reference evidence="3 4" key="1">
    <citation type="submission" date="2020-09" db="EMBL/GenBank/DDBJ databases">
        <title>Mannheimia bovis sp.nov., isolated from a cow.</title>
        <authorList>
            <person name="Li F."/>
        </authorList>
    </citation>
    <scope>NUCLEOTIDE SEQUENCE [LARGE SCALE GENOMIC DNA]</scope>
    <source>
        <strain evidence="3 4">ZY190616</strain>
    </source>
</reference>
<dbReference type="Gene3D" id="1.20.120.20">
    <property type="entry name" value="Apolipoprotein"/>
    <property type="match status" value="1"/>
</dbReference>
<dbReference type="EMBL" id="CP061280">
    <property type="protein sequence ID" value="QNS14573.1"/>
    <property type="molecule type" value="Genomic_DNA"/>
</dbReference>